<dbReference type="EMBL" id="CAKMMF010000025">
    <property type="protein sequence ID" value="CAH1215934.1"/>
    <property type="molecule type" value="Genomic_DNA"/>
</dbReference>
<accession>A0ABM9CL41</accession>
<evidence type="ECO:0008006" key="3">
    <source>
        <dbReference type="Google" id="ProtNLM"/>
    </source>
</evidence>
<keyword evidence="2" id="KW-1185">Reference proteome</keyword>
<name>A0ABM9CL41_9BACL</name>
<gene>
    <name evidence="1" type="ORF">PAECIP111893_04059</name>
</gene>
<evidence type="ECO:0000313" key="1">
    <source>
        <dbReference type="EMBL" id="CAH1215934.1"/>
    </source>
</evidence>
<reference evidence="1" key="1">
    <citation type="submission" date="2022-01" db="EMBL/GenBank/DDBJ databases">
        <authorList>
            <person name="Criscuolo A."/>
        </authorList>
    </citation>
    <scope>NUCLEOTIDE SEQUENCE</scope>
    <source>
        <strain evidence="1">CIP111893</strain>
    </source>
</reference>
<dbReference type="Proteomes" id="UP000838686">
    <property type="component" value="Unassembled WGS sequence"/>
</dbReference>
<evidence type="ECO:0000313" key="2">
    <source>
        <dbReference type="Proteomes" id="UP000838686"/>
    </source>
</evidence>
<organism evidence="1 2">
    <name type="scientific">Paenibacillus plantiphilus</name>
    <dbReference type="NCBI Taxonomy" id="2905650"/>
    <lineage>
        <taxon>Bacteria</taxon>
        <taxon>Bacillati</taxon>
        <taxon>Bacillota</taxon>
        <taxon>Bacilli</taxon>
        <taxon>Bacillales</taxon>
        <taxon>Paenibacillaceae</taxon>
        <taxon>Paenibacillus</taxon>
    </lineage>
</organism>
<sequence length="135" mass="15894">MKIDVLKDRLLDEWLIEEAASKYIQNLSHASKFVQCFVNGFQSENKNSEYDFVEVLDCNQVEIGDIEFIDDRYEINFIFDYVLSVWRGNKQLARITASATGNCFCIVEENDRVDRLVMKELYNQCEEYDDCTVIF</sequence>
<proteinExistence type="predicted"/>
<dbReference type="RefSeq" id="WP_236344397.1">
    <property type="nucleotide sequence ID" value="NZ_CAKMMF010000025.1"/>
</dbReference>
<protein>
    <recommendedName>
        <fullName evidence="3">Immunity protein 22</fullName>
    </recommendedName>
</protein>
<comment type="caution">
    <text evidence="1">The sequence shown here is derived from an EMBL/GenBank/DDBJ whole genome shotgun (WGS) entry which is preliminary data.</text>
</comment>